<feature type="compositionally biased region" description="Basic and acidic residues" evidence="1">
    <location>
        <begin position="64"/>
        <end position="76"/>
    </location>
</feature>
<comment type="caution">
    <text evidence="3">The sequence shown here is derived from an EMBL/GenBank/DDBJ whole genome shotgun (WGS) entry which is preliminary data.</text>
</comment>
<dbReference type="SUPFAM" id="SSF52540">
    <property type="entry name" value="P-loop containing nucleoside triphosphate hydrolases"/>
    <property type="match status" value="1"/>
</dbReference>
<feature type="region of interest" description="Disordered" evidence="1">
    <location>
        <begin position="1"/>
        <end position="52"/>
    </location>
</feature>
<protein>
    <submittedName>
        <fullName evidence="3">ATPase, AAA-type, core</fullName>
    </submittedName>
</protein>
<dbReference type="Proteomes" id="UP000031186">
    <property type="component" value="Unassembled WGS sequence"/>
</dbReference>
<feature type="non-terminal residue" evidence="3">
    <location>
        <position position="1"/>
    </location>
</feature>
<dbReference type="PANTHER" id="PTHR46411:SF3">
    <property type="entry name" value="AAA+ ATPASE DOMAIN-CONTAINING PROTEIN"/>
    <property type="match status" value="1"/>
</dbReference>
<dbReference type="VEuPathDB" id="FungiDB:MAN_01858"/>
<feature type="compositionally biased region" description="Low complexity" evidence="1">
    <location>
        <begin position="357"/>
        <end position="382"/>
    </location>
</feature>
<dbReference type="InterPro" id="IPR003593">
    <property type="entry name" value="AAA+_ATPase"/>
</dbReference>
<dbReference type="SMART" id="SM00382">
    <property type="entry name" value="AAA"/>
    <property type="match status" value="1"/>
</dbReference>
<reference evidence="3 4" key="1">
    <citation type="journal article" date="2014" name="Proc. Natl. Acad. Sci. U.S.A.">
        <title>Trajectory and genomic determinants of fungal-pathogen speciation and host adaptation.</title>
        <authorList>
            <person name="Hu X."/>
            <person name="Xiao G."/>
            <person name="Zheng P."/>
            <person name="Shang Y."/>
            <person name="Su Y."/>
            <person name="Zhang X."/>
            <person name="Liu X."/>
            <person name="Zhan S."/>
            <person name="St Leger R.J."/>
            <person name="Wang C."/>
        </authorList>
    </citation>
    <scope>NUCLEOTIDE SEQUENCE [LARGE SCALE GENOMIC DNA]</scope>
    <source>
        <strain evidence="3 4">ARSEF 549</strain>
    </source>
</reference>
<feature type="region of interest" description="Disordered" evidence="1">
    <location>
        <begin position="64"/>
        <end position="84"/>
    </location>
</feature>
<dbReference type="InterPro" id="IPR054289">
    <property type="entry name" value="DUF7025"/>
</dbReference>
<feature type="domain" description="AAA+ ATPase" evidence="2">
    <location>
        <begin position="472"/>
        <end position="597"/>
    </location>
</feature>
<evidence type="ECO:0000313" key="4">
    <source>
        <dbReference type="Proteomes" id="UP000031186"/>
    </source>
</evidence>
<feature type="region of interest" description="Disordered" evidence="1">
    <location>
        <begin position="354"/>
        <end position="399"/>
    </location>
</feature>
<gene>
    <name evidence="3" type="ORF">MAN_01858</name>
</gene>
<dbReference type="PANTHER" id="PTHR46411">
    <property type="entry name" value="FAMILY ATPASE, PUTATIVE-RELATED"/>
    <property type="match status" value="1"/>
</dbReference>
<dbReference type="EMBL" id="AZNF01000002">
    <property type="protein sequence ID" value="KID69344.1"/>
    <property type="molecule type" value="Genomic_DNA"/>
</dbReference>
<keyword evidence="4" id="KW-1185">Reference proteome</keyword>
<organism evidence="3 4">
    <name type="scientific">Metarhizium anisopliae (strain ARSEF 549)</name>
    <dbReference type="NCBI Taxonomy" id="3151832"/>
    <lineage>
        <taxon>Eukaryota</taxon>
        <taxon>Fungi</taxon>
        <taxon>Dikarya</taxon>
        <taxon>Ascomycota</taxon>
        <taxon>Pezizomycotina</taxon>
        <taxon>Sordariomycetes</taxon>
        <taxon>Hypocreomycetidae</taxon>
        <taxon>Hypocreales</taxon>
        <taxon>Clavicipitaceae</taxon>
        <taxon>Metarhizium</taxon>
    </lineage>
</organism>
<dbReference type="Gene3D" id="3.40.50.300">
    <property type="entry name" value="P-loop containing nucleotide triphosphate hydrolases"/>
    <property type="match status" value="1"/>
</dbReference>
<feature type="compositionally biased region" description="Polar residues" evidence="1">
    <location>
        <begin position="383"/>
        <end position="399"/>
    </location>
</feature>
<accession>A0A0B4GM82</accession>
<evidence type="ECO:0000313" key="3">
    <source>
        <dbReference type="EMBL" id="KID69344.1"/>
    </source>
</evidence>
<dbReference type="InterPro" id="IPR003959">
    <property type="entry name" value="ATPase_AAA_core"/>
</dbReference>
<dbReference type="GO" id="GO:0005524">
    <property type="term" value="F:ATP binding"/>
    <property type="evidence" value="ECO:0007669"/>
    <property type="project" value="InterPro"/>
</dbReference>
<dbReference type="InterPro" id="IPR027417">
    <property type="entry name" value="P-loop_NTPase"/>
</dbReference>
<name>A0A0B4GM82_METAF</name>
<evidence type="ECO:0000256" key="1">
    <source>
        <dbReference type="SAM" id="MobiDB-lite"/>
    </source>
</evidence>
<dbReference type="OrthoDB" id="10042665at2759"/>
<dbReference type="CDD" id="cd19481">
    <property type="entry name" value="RecA-like_protease"/>
    <property type="match status" value="1"/>
</dbReference>
<dbReference type="HOGENOM" id="CLU_004471_6_3_1"/>
<dbReference type="Pfam" id="PF22942">
    <property type="entry name" value="DUF7025"/>
    <property type="match status" value="1"/>
</dbReference>
<sequence>MAQLFKSDDESSTVIILPQTESVDDDPMDDSTSTSDKTEADEEKEVHLKGMVSDSKTLFAKYDEQGNRSWSDRKPDDFEEAAEGEETEKFAIIVRKQKPKDADSTKNLEIDSIIIQSPHLKNVLGDVFRGYPGIMTRLSRLKLKAPFECFLHRWEQFEAARDAEDQDPTAKEHLDLLYGIMKEELGDIINLRKDYFKNRSVTFDDLWTIFPPDCTVLGIKEGKPVAALFKRGSYPQTPCGQEYNLECKIIDWDGVKMGWSSLKLQIPAFLGFANFSSLPCYPIEYCSNPEAIKETLRERGRRFESLAGFCYRQYEGVAFYHPEQDADKTSRETVQGRIVVDCANWQKNNPDHALWLDNLSPSDDNNNNNDADSDDGSSNGNNCPSPKTDSQPQAPLTQDQLIYTSPVVRGYSLSSKRWMDFFVDNITDVQFDANAFNSLVMDPEKKEVILAFAESQARFKNAFDDVISGKGKGIIMLLCGGPGTGKTLTAESVAEEMRVPMYSMSAGDLGNDAYDVEESLGRILKMVSNWNAVLLLDECDVFLEERTADNMERNRIVAIFLRMLEYYEGILFLTTNRVKRMDPAFHSRIHITMEYPPLDEEARARVWRTFLERSRGEEGHDVAEGEVKRLSALDVNGRVIKNMVKAGSLLAFHRGERLGFGHLATVLRLSGHSL</sequence>
<proteinExistence type="predicted"/>
<dbReference type="Pfam" id="PF00004">
    <property type="entry name" value="AAA"/>
    <property type="match status" value="1"/>
</dbReference>
<dbReference type="AlphaFoldDB" id="A0A0B4GM82"/>
<dbReference type="GO" id="GO:0016887">
    <property type="term" value="F:ATP hydrolysis activity"/>
    <property type="evidence" value="ECO:0007669"/>
    <property type="project" value="InterPro"/>
</dbReference>
<evidence type="ECO:0000259" key="2">
    <source>
        <dbReference type="SMART" id="SM00382"/>
    </source>
</evidence>